<name>A0A1J8PNY2_9GAMM</name>
<organism evidence="5 6">
    <name type="scientific">Bathymodiolus thermophilus thioautotrophic gill symbiont</name>
    <dbReference type="NCBI Taxonomy" id="2360"/>
    <lineage>
        <taxon>Bacteria</taxon>
        <taxon>Pseudomonadati</taxon>
        <taxon>Pseudomonadota</taxon>
        <taxon>Gammaproteobacteria</taxon>
        <taxon>sulfur-oxidizing symbionts</taxon>
    </lineage>
</organism>
<dbReference type="GO" id="GO:0016787">
    <property type="term" value="F:hydrolase activity"/>
    <property type="evidence" value="ECO:0007669"/>
    <property type="project" value="UniProtKB-KW"/>
</dbReference>
<dbReference type="RefSeq" id="WP_198934596.1">
    <property type="nucleotide sequence ID" value="NZ_MIQH01000790.1"/>
</dbReference>
<evidence type="ECO:0000256" key="2">
    <source>
        <dbReference type="ARBA" id="ARBA00022737"/>
    </source>
</evidence>
<accession>A0A1J8PNY2</accession>
<evidence type="ECO:0000256" key="4">
    <source>
        <dbReference type="ARBA" id="ARBA00023180"/>
    </source>
</evidence>
<dbReference type="AlphaFoldDB" id="A0A1J8PNY2"/>
<gene>
    <name evidence="5" type="ORF">BGC33_02875</name>
</gene>
<dbReference type="PANTHER" id="PTHR23221:SF7">
    <property type="entry name" value="PHOSPHATIDYLINOSITOL-GLYCAN-SPECIFIC PHOSPHOLIPASE D"/>
    <property type="match status" value="1"/>
</dbReference>
<dbReference type="Proteomes" id="UP000182798">
    <property type="component" value="Unassembled WGS sequence"/>
</dbReference>
<dbReference type="InterPro" id="IPR001343">
    <property type="entry name" value="Hemolysn_Ca-bd"/>
</dbReference>
<keyword evidence="2" id="KW-0677">Repeat</keyword>
<keyword evidence="1" id="KW-0732">Signal</keyword>
<dbReference type="Pfam" id="PF00353">
    <property type="entry name" value="HemolysinCabind"/>
    <property type="match status" value="1"/>
</dbReference>
<dbReference type="EMBL" id="MIQH01000790">
    <property type="protein sequence ID" value="OJA03305.1"/>
    <property type="molecule type" value="Genomic_DNA"/>
</dbReference>
<dbReference type="SUPFAM" id="SSF69318">
    <property type="entry name" value="Integrin alpha N-terminal domain"/>
    <property type="match status" value="1"/>
</dbReference>
<dbReference type="SMART" id="SM00191">
    <property type="entry name" value="Int_alpha"/>
    <property type="match status" value="2"/>
</dbReference>
<dbReference type="GO" id="GO:0008305">
    <property type="term" value="C:integrin complex"/>
    <property type="evidence" value="ECO:0007669"/>
    <property type="project" value="InterPro"/>
</dbReference>
<protein>
    <recommendedName>
        <fullName evidence="7">Flagellar hook-length control protein FliK</fullName>
    </recommendedName>
</protein>
<dbReference type="Pfam" id="PF01839">
    <property type="entry name" value="FG-GAP"/>
    <property type="match status" value="2"/>
</dbReference>
<dbReference type="InterPro" id="IPR000413">
    <property type="entry name" value="Integrin_alpha"/>
</dbReference>
<feature type="non-terminal residue" evidence="5">
    <location>
        <position position="271"/>
    </location>
</feature>
<feature type="non-terminal residue" evidence="5">
    <location>
        <position position="1"/>
    </location>
</feature>
<reference evidence="6" key="1">
    <citation type="submission" date="2016-09" db="EMBL/GenBank/DDBJ databases">
        <title>Genome Sequence of Bathymodiolus thermophilus sulfur-oxidizing gill endosymbiont.</title>
        <authorList>
            <person name="Ponnudurai R."/>
            <person name="Kleiner M."/>
            <person name="Sayavedra L."/>
            <person name="Thuermer A."/>
            <person name="Felbeck H."/>
            <person name="Schlueter R."/>
            <person name="Schweder T."/>
            <person name="Markert S."/>
        </authorList>
    </citation>
    <scope>NUCLEOTIDE SEQUENCE [LARGE SCALE GENOMIC DNA]</scope>
    <source>
        <strain evidence="6">BAT/CrabSpa'14</strain>
    </source>
</reference>
<proteinExistence type="predicted"/>
<dbReference type="Gene3D" id="2.130.10.130">
    <property type="entry name" value="Integrin alpha, N-terminal"/>
    <property type="match status" value="2"/>
</dbReference>
<dbReference type="GO" id="GO:0007155">
    <property type="term" value="P:cell adhesion"/>
    <property type="evidence" value="ECO:0007669"/>
    <property type="project" value="InterPro"/>
</dbReference>
<dbReference type="InterPro" id="IPR028994">
    <property type="entry name" value="Integrin_alpha_N"/>
</dbReference>
<keyword evidence="4" id="KW-0325">Glycoprotein</keyword>
<evidence type="ECO:0000313" key="5">
    <source>
        <dbReference type="EMBL" id="OJA03305.1"/>
    </source>
</evidence>
<comment type="caution">
    <text evidence="5">The sequence shown here is derived from an EMBL/GenBank/DDBJ whole genome shotgun (WGS) entry which is preliminary data.</text>
</comment>
<evidence type="ECO:0008006" key="7">
    <source>
        <dbReference type="Google" id="ProtNLM"/>
    </source>
</evidence>
<dbReference type="PROSITE" id="PS51470">
    <property type="entry name" value="FG_GAP"/>
    <property type="match status" value="1"/>
</dbReference>
<evidence type="ECO:0000313" key="6">
    <source>
        <dbReference type="Proteomes" id="UP000182798"/>
    </source>
</evidence>
<dbReference type="InterPro" id="IPR013519">
    <property type="entry name" value="Int_alpha_beta-p"/>
</dbReference>
<evidence type="ECO:0000256" key="1">
    <source>
        <dbReference type="ARBA" id="ARBA00022729"/>
    </source>
</evidence>
<keyword evidence="3" id="KW-0378">Hydrolase</keyword>
<dbReference type="PANTHER" id="PTHR23221">
    <property type="entry name" value="GLYCOSYLPHOSPHATIDYLINOSITOL PHOSPHOLIPASE D"/>
    <property type="match status" value="1"/>
</dbReference>
<sequence>IASGTGGFVINGESAWDESGFSVSSAGDVNGDGLDDLIVGVYMAKFDGKVQAGKSYVVFGKADGAAVDLSTIASGTGGFVINGENAGDYSGYSVSSAGDVNGDGLDDLIIGAYGASPDGSGDKVGRSFVIFGKTDTTAVNLADISAAGGDIAHTIDFQGDANTDKNDTLTGTSADELFIAGLGNDVLTGNGGTDVFNAGAGDDTIIINADNLAKLSSKVLSNHLLARVDGGGNTDTLKLAGTDLTLDLTQIDNGRIQDIEIIDLTGSGDTS</sequence>
<dbReference type="GO" id="GO:0005509">
    <property type="term" value="F:calcium ion binding"/>
    <property type="evidence" value="ECO:0007669"/>
    <property type="project" value="InterPro"/>
</dbReference>
<dbReference type="InterPro" id="IPR013517">
    <property type="entry name" value="FG-GAP"/>
</dbReference>
<dbReference type="PRINTS" id="PR01185">
    <property type="entry name" value="INTEGRINA"/>
</dbReference>
<evidence type="ECO:0000256" key="3">
    <source>
        <dbReference type="ARBA" id="ARBA00022801"/>
    </source>
</evidence>